<sequence>MKKITLALPILLSLFLLSACAAPTNEEKAETERPDWIDHAQNKYSGQVYLTAVGDASNRTRASKNAIANLAEIFSVNVKAETKTLTEAVKEESVLGVTMESSSTLHRNIETESEQAIQGVEIKESWLSPTGEYYALAVLHRISAAQNLTESIIDLDEQTAELIDYSINVAPNSIVAVNALRTARDIQITRKMADLQLNYISGSGIPVDILSQKVEQLIRQQLASLKVSVEADIESQQSSLEAGLSHLGVTVVDASPLRISAKMDMIKPAYIDAWHWLRGSYVLTITENDQVISRKRWPVKVSSKQKELLTPRLQDKLNSRMNEYLQQLISDSPTL</sequence>
<dbReference type="Gene3D" id="3.10.28.20">
    <property type="entry name" value="Acetamidase/Formamidase-like domains"/>
    <property type="match status" value="1"/>
</dbReference>
<feature type="chain" id="PRO_5047535856" evidence="1">
    <location>
        <begin position="22"/>
        <end position="335"/>
    </location>
</feature>
<reference evidence="3 4" key="1">
    <citation type="submission" date="2024-02" db="EMBL/GenBank/DDBJ databases">
        <title>Bacteria isolated from the canopy kelp, Nereocystis luetkeana.</title>
        <authorList>
            <person name="Pfister C.A."/>
            <person name="Younker I.T."/>
            <person name="Light S.H."/>
        </authorList>
    </citation>
    <scope>NUCLEOTIDE SEQUENCE [LARGE SCALE GENOMIC DNA]</scope>
    <source>
        <strain evidence="3 4">TI.2.07</strain>
    </source>
</reference>
<dbReference type="InterPro" id="IPR024952">
    <property type="entry name" value="LPP20-like_dom"/>
</dbReference>
<evidence type="ECO:0000256" key="1">
    <source>
        <dbReference type="SAM" id="SignalP"/>
    </source>
</evidence>
<feature type="domain" description="Lipoprotein LPP20-like" evidence="2">
    <location>
        <begin position="34"/>
        <end position="140"/>
    </location>
</feature>
<keyword evidence="1" id="KW-0732">Signal</keyword>
<proteinExistence type="predicted"/>
<evidence type="ECO:0000313" key="3">
    <source>
        <dbReference type="EMBL" id="MEL0660098.1"/>
    </source>
</evidence>
<name>A0ABU9HEG3_9GAMM</name>
<keyword evidence="3" id="KW-0449">Lipoprotein</keyword>
<evidence type="ECO:0000259" key="2">
    <source>
        <dbReference type="Pfam" id="PF02169"/>
    </source>
</evidence>
<dbReference type="RefSeq" id="WP_341628586.1">
    <property type="nucleotide sequence ID" value="NZ_JBAKBA010000033.1"/>
</dbReference>
<feature type="signal peptide" evidence="1">
    <location>
        <begin position="1"/>
        <end position="21"/>
    </location>
</feature>
<evidence type="ECO:0000313" key="4">
    <source>
        <dbReference type="Proteomes" id="UP001366060"/>
    </source>
</evidence>
<comment type="caution">
    <text evidence="3">The sequence shown here is derived from an EMBL/GenBank/DDBJ whole genome shotgun (WGS) entry which is preliminary data.</text>
</comment>
<keyword evidence="4" id="KW-1185">Reference proteome</keyword>
<dbReference type="Pfam" id="PF02169">
    <property type="entry name" value="LPP20"/>
    <property type="match status" value="1"/>
</dbReference>
<dbReference type="EMBL" id="JBAKBA010000033">
    <property type="protein sequence ID" value="MEL0660098.1"/>
    <property type="molecule type" value="Genomic_DNA"/>
</dbReference>
<organism evidence="3 4">
    <name type="scientific">Psychromonas arctica</name>
    <dbReference type="NCBI Taxonomy" id="168275"/>
    <lineage>
        <taxon>Bacteria</taxon>
        <taxon>Pseudomonadati</taxon>
        <taxon>Pseudomonadota</taxon>
        <taxon>Gammaproteobacteria</taxon>
        <taxon>Alteromonadales</taxon>
        <taxon>Psychromonadaceae</taxon>
        <taxon>Psychromonas</taxon>
    </lineage>
</organism>
<dbReference type="Proteomes" id="UP001366060">
    <property type="component" value="Unassembled WGS sequence"/>
</dbReference>
<protein>
    <submittedName>
        <fullName evidence="3">LPP20 family lipoprotein</fullName>
    </submittedName>
</protein>
<dbReference type="PROSITE" id="PS51257">
    <property type="entry name" value="PROKAR_LIPOPROTEIN"/>
    <property type="match status" value="1"/>
</dbReference>
<gene>
    <name evidence="3" type="ORF">V6255_13230</name>
</gene>
<accession>A0ABU9HEG3</accession>